<dbReference type="EMBL" id="FZOF01000004">
    <property type="protein sequence ID" value="SNS21532.1"/>
    <property type="molecule type" value="Genomic_DNA"/>
</dbReference>
<proteinExistence type="predicted"/>
<dbReference type="Proteomes" id="UP000198280">
    <property type="component" value="Unassembled WGS sequence"/>
</dbReference>
<dbReference type="AlphaFoldDB" id="A0A239CNT6"/>
<dbReference type="RefSeq" id="WP_089223249.1">
    <property type="nucleotide sequence ID" value="NZ_CP108152.1"/>
</dbReference>
<gene>
    <name evidence="2" type="ORF">SAMN05216252_104124</name>
</gene>
<sequence>MLAIVAAVVFAVAFIINATGTATEAVFTPTSLLLVGLTLLAAHLGGVGSGAGARWSGYRGRRR</sequence>
<keyword evidence="3" id="KW-1185">Reference proteome</keyword>
<reference evidence="2 3" key="1">
    <citation type="submission" date="2017-06" db="EMBL/GenBank/DDBJ databases">
        <authorList>
            <person name="Kim H.J."/>
            <person name="Triplett B.A."/>
        </authorList>
    </citation>
    <scope>NUCLEOTIDE SEQUENCE [LARGE SCALE GENOMIC DNA]</scope>
    <source>
        <strain evidence="2 3">CGMCC 4.1858</strain>
    </source>
</reference>
<keyword evidence="1" id="KW-0812">Transmembrane</keyword>
<evidence type="ECO:0000313" key="3">
    <source>
        <dbReference type="Proteomes" id="UP000198280"/>
    </source>
</evidence>
<keyword evidence="1" id="KW-1133">Transmembrane helix</keyword>
<protein>
    <submittedName>
        <fullName evidence="2">Uncharacterized protein</fullName>
    </submittedName>
</protein>
<feature type="transmembrane region" description="Helical" evidence="1">
    <location>
        <begin position="32"/>
        <end position="53"/>
    </location>
</feature>
<dbReference type="GeneID" id="95784499"/>
<evidence type="ECO:0000256" key="1">
    <source>
        <dbReference type="SAM" id="Phobius"/>
    </source>
</evidence>
<name>A0A239CNT6_9ACTN</name>
<keyword evidence="1" id="KW-0472">Membrane</keyword>
<accession>A0A239CNT6</accession>
<organism evidence="2 3">
    <name type="scientific">Actinacidiphila glaucinigra</name>
    <dbReference type="NCBI Taxonomy" id="235986"/>
    <lineage>
        <taxon>Bacteria</taxon>
        <taxon>Bacillati</taxon>
        <taxon>Actinomycetota</taxon>
        <taxon>Actinomycetes</taxon>
        <taxon>Kitasatosporales</taxon>
        <taxon>Streptomycetaceae</taxon>
        <taxon>Actinacidiphila</taxon>
    </lineage>
</organism>
<evidence type="ECO:0000313" key="2">
    <source>
        <dbReference type="EMBL" id="SNS21532.1"/>
    </source>
</evidence>